<comment type="similarity">
    <text evidence="2 4">Belongs to the AB hydrolase superfamily. Lipase family.</text>
</comment>
<keyword evidence="7" id="KW-1185">Reference proteome</keyword>
<dbReference type="InterPro" id="IPR033906">
    <property type="entry name" value="Lipase_N"/>
</dbReference>
<dbReference type="EMBL" id="JABFTP020000021">
    <property type="protein sequence ID" value="KAL3269425.1"/>
    <property type="molecule type" value="Genomic_DNA"/>
</dbReference>
<keyword evidence="3" id="KW-0964">Secreted</keyword>
<dbReference type="InterPro" id="IPR029058">
    <property type="entry name" value="AB_hydrolase_fold"/>
</dbReference>
<comment type="subcellular location">
    <subcellularLocation>
        <location evidence="1">Secreted</location>
    </subcellularLocation>
</comment>
<feature type="domain" description="Lipase" evidence="5">
    <location>
        <begin position="12"/>
        <end position="270"/>
    </location>
</feature>
<dbReference type="Proteomes" id="UP001516400">
    <property type="component" value="Unassembled WGS sequence"/>
</dbReference>
<dbReference type="InterPro" id="IPR013818">
    <property type="entry name" value="Lipase"/>
</dbReference>
<dbReference type="GO" id="GO:0005576">
    <property type="term" value="C:extracellular region"/>
    <property type="evidence" value="ECO:0007669"/>
    <property type="project" value="UniProtKB-SubCell"/>
</dbReference>
<protein>
    <recommendedName>
        <fullName evidence="5">Lipase domain-containing protein</fullName>
    </recommendedName>
</protein>
<dbReference type="PANTHER" id="PTHR11610">
    <property type="entry name" value="LIPASE"/>
    <property type="match status" value="1"/>
</dbReference>
<evidence type="ECO:0000256" key="4">
    <source>
        <dbReference type="RuleBase" id="RU004262"/>
    </source>
</evidence>
<dbReference type="PANTHER" id="PTHR11610:SF173">
    <property type="entry name" value="LIPASE DOMAIN-CONTAINING PROTEIN-RELATED"/>
    <property type="match status" value="1"/>
</dbReference>
<dbReference type="CDD" id="cd00707">
    <property type="entry name" value="Pancreat_lipase_like"/>
    <property type="match status" value="1"/>
</dbReference>
<dbReference type="InterPro" id="IPR000734">
    <property type="entry name" value="TAG_lipase"/>
</dbReference>
<evidence type="ECO:0000256" key="3">
    <source>
        <dbReference type="ARBA" id="ARBA00022525"/>
    </source>
</evidence>
<sequence length="301" mass="34213">MELVDLLGEMIQMRDGDVQEGDVRLFLFTRMNPLDPVKLQLNHTNQFDTSKPTKFIIHGYLENHLVDWYKIMKDELLKNNDMNVIEVDWKRVSRSLYTSSAKNIKLIGIILGRFILDNGILLDRLHMIGHSLGAHLAGFASKYVKQNTSSTIGRISALDPAGPYFRYFGITSRERLSRDDAEIVDVIHTDGGVFGLDEPVGTLDMYFNDGRRRQPGCHDGELGSDIPTLLTNILCSHRRSLDYFIQSINNANITCRRCLSYKSLRHHACSSTDIYTIMQENITEKMTGICAAYTSPTPPYF</sequence>
<reference evidence="6 7" key="1">
    <citation type="journal article" date="2021" name="BMC Biol.">
        <title>Horizontally acquired antibacterial genes associated with adaptive radiation of ladybird beetles.</title>
        <authorList>
            <person name="Li H.S."/>
            <person name="Tang X.F."/>
            <person name="Huang Y.H."/>
            <person name="Xu Z.Y."/>
            <person name="Chen M.L."/>
            <person name="Du X.Y."/>
            <person name="Qiu B.Y."/>
            <person name="Chen P.T."/>
            <person name="Zhang W."/>
            <person name="Slipinski A."/>
            <person name="Escalona H.E."/>
            <person name="Waterhouse R.M."/>
            <person name="Zwick A."/>
            <person name="Pang H."/>
        </authorList>
    </citation>
    <scope>NUCLEOTIDE SEQUENCE [LARGE SCALE GENOMIC DNA]</scope>
    <source>
        <strain evidence="6">SYSU2018</strain>
    </source>
</reference>
<evidence type="ECO:0000313" key="7">
    <source>
        <dbReference type="Proteomes" id="UP001516400"/>
    </source>
</evidence>
<dbReference type="AlphaFoldDB" id="A0ABD2MSN2"/>
<dbReference type="Gene3D" id="3.40.50.1820">
    <property type="entry name" value="alpha/beta hydrolase"/>
    <property type="match status" value="1"/>
</dbReference>
<evidence type="ECO:0000256" key="1">
    <source>
        <dbReference type="ARBA" id="ARBA00004613"/>
    </source>
</evidence>
<gene>
    <name evidence="6" type="ORF">HHI36_008495</name>
</gene>
<proteinExistence type="inferred from homology"/>
<dbReference type="Pfam" id="PF00151">
    <property type="entry name" value="Lipase"/>
    <property type="match status" value="1"/>
</dbReference>
<accession>A0ABD2MSN2</accession>
<dbReference type="SUPFAM" id="SSF53474">
    <property type="entry name" value="alpha/beta-Hydrolases"/>
    <property type="match status" value="1"/>
</dbReference>
<evidence type="ECO:0000256" key="2">
    <source>
        <dbReference type="ARBA" id="ARBA00010701"/>
    </source>
</evidence>
<organism evidence="6 7">
    <name type="scientific">Cryptolaemus montrouzieri</name>
    <dbReference type="NCBI Taxonomy" id="559131"/>
    <lineage>
        <taxon>Eukaryota</taxon>
        <taxon>Metazoa</taxon>
        <taxon>Ecdysozoa</taxon>
        <taxon>Arthropoda</taxon>
        <taxon>Hexapoda</taxon>
        <taxon>Insecta</taxon>
        <taxon>Pterygota</taxon>
        <taxon>Neoptera</taxon>
        <taxon>Endopterygota</taxon>
        <taxon>Coleoptera</taxon>
        <taxon>Polyphaga</taxon>
        <taxon>Cucujiformia</taxon>
        <taxon>Coccinelloidea</taxon>
        <taxon>Coccinellidae</taxon>
        <taxon>Scymninae</taxon>
        <taxon>Scymnini</taxon>
        <taxon>Cryptolaemus</taxon>
    </lineage>
</organism>
<evidence type="ECO:0000259" key="5">
    <source>
        <dbReference type="Pfam" id="PF00151"/>
    </source>
</evidence>
<comment type="caution">
    <text evidence="6">The sequence shown here is derived from an EMBL/GenBank/DDBJ whole genome shotgun (WGS) entry which is preliminary data.</text>
</comment>
<evidence type="ECO:0000313" key="6">
    <source>
        <dbReference type="EMBL" id="KAL3269425.1"/>
    </source>
</evidence>
<name>A0ABD2MSN2_9CUCU</name>
<dbReference type="PRINTS" id="PR00821">
    <property type="entry name" value="TAGLIPASE"/>
</dbReference>